<evidence type="ECO:0000313" key="1">
    <source>
        <dbReference type="EMBL" id="MCI75664.1"/>
    </source>
</evidence>
<name>A0A392UST2_9FABA</name>
<comment type="caution">
    <text evidence="1">The sequence shown here is derived from an EMBL/GenBank/DDBJ whole genome shotgun (WGS) entry which is preliminary data.</text>
</comment>
<sequence>MAMSCFTLLQTLQVCSVILYKSVPSRATMPIILWLVRAIKSFVVQALIPSITMVN</sequence>
<dbReference type="EMBL" id="LXQA010888320">
    <property type="protein sequence ID" value="MCI75664.1"/>
    <property type="molecule type" value="Genomic_DNA"/>
</dbReference>
<dbReference type="AlphaFoldDB" id="A0A392UST2"/>
<dbReference type="Proteomes" id="UP000265520">
    <property type="component" value="Unassembled WGS sequence"/>
</dbReference>
<accession>A0A392UST2</accession>
<feature type="non-terminal residue" evidence="1">
    <location>
        <position position="55"/>
    </location>
</feature>
<proteinExistence type="predicted"/>
<reference evidence="1 2" key="1">
    <citation type="journal article" date="2018" name="Front. Plant Sci.">
        <title>Red Clover (Trifolium pratense) and Zigzag Clover (T. medium) - A Picture of Genomic Similarities and Differences.</title>
        <authorList>
            <person name="Dluhosova J."/>
            <person name="Istvanek J."/>
            <person name="Nedelnik J."/>
            <person name="Repkova J."/>
        </authorList>
    </citation>
    <scope>NUCLEOTIDE SEQUENCE [LARGE SCALE GENOMIC DNA]</scope>
    <source>
        <strain evidence="2">cv. 10/8</strain>
        <tissue evidence="1">Leaf</tissue>
    </source>
</reference>
<keyword evidence="2" id="KW-1185">Reference proteome</keyword>
<evidence type="ECO:0000313" key="2">
    <source>
        <dbReference type="Proteomes" id="UP000265520"/>
    </source>
</evidence>
<organism evidence="1 2">
    <name type="scientific">Trifolium medium</name>
    <dbReference type="NCBI Taxonomy" id="97028"/>
    <lineage>
        <taxon>Eukaryota</taxon>
        <taxon>Viridiplantae</taxon>
        <taxon>Streptophyta</taxon>
        <taxon>Embryophyta</taxon>
        <taxon>Tracheophyta</taxon>
        <taxon>Spermatophyta</taxon>
        <taxon>Magnoliopsida</taxon>
        <taxon>eudicotyledons</taxon>
        <taxon>Gunneridae</taxon>
        <taxon>Pentapetalae</taxon>
        <taxon>rosids</taxon>
        <taxon>fabids</taxon>
        <taxon>Fabales</taxon>
        <taxon>Fabaceae</taxon>
        <taxon>Papilionoideae</taxon>
        <taxon>50 kb inversion clade</taxon>
        <taxon>NPAAA clade</taxon>
        <taxon>Hologalegina</taxon>
        <taxon>IRL clade</taxon>
        <taxon>Trifolieae</taxon>
        <taxon>Trifolium</taxon>
    </lineage>
</organism>
<protein>
    <submittedName>
        <fullName evidence="1">Uncharacterized protein</fullName>
    </submittedName>
</protein>